<sequence>MEKDKEQLIEAYFAGELSAEAQQQLEWLLAHDTAFEEEFRFEKEIRDAVIYNERQQLKARFRMLDKQAAKPTRKLATWWYAAASILVLIGVAWFFFDRQPTVDSEKLYAQYMEPYPNVVAPRVRGSLEVDQVMAEALANYDKQAYAEAAALFEQLYKEAPSNHAALYLAVCRLLLDQPEQAIRLLENEDWADTQVSLPVIDWYLGLAYLKAGDEGQARQYISQVAASGSDLAPRAEELAEKLEVLE</sequence>
<evidence type="ECO:0000313" key="2">
    <source>
        <dbReference type="EMBL" id="MFC3196880.1"/>
    </source>
</evidence>
<keyword evidence="3" id="KW-1185">Reference proteome</keyword>
<name>A0ABV7JFN1_9SPHI</name>
<dbReference type="SUPFAM" id="SSF48452">
    <property type="entry name" value="TPR-like"/>
    <property type="match status" value="1"/>
</dbReference>
<protein>
    <submittedName>
        <fullName evidence="2">Tol-pal system YbgF family protein</fullName>
    </submittedName>
</protein>
<keyword evidence="1" id="KW-0472">Membrane</keyword>
<evidence type="ECO:0000313" key="3">
    <source>
        <dbReference type="Proteomes" id="UP001595526"/>
    </source>
</evidence>
<feature type="transmembrane region" description="Helical" evidence="1">
    <location>
        <begin position="76"/>
        <end position="96"/>
    </location>
</feature>
<dbReference type="EMBL" id="JBHRTA010000009">
    <property type="protein sequence ID" value="MFC3196880.1"/>
    <property type="molecule type" value="Genomic_DNA"/>
</dbReference>
<evidence type="ECO:0000256" key="1">
    <source>
        <dbReference type="SAM" id="Phobius"/>
    </source>
</evidence>
<proteinExistence type="predicted"/>
<dbReference type="Gene3D" id="1.25.40.10">
    <property type="entry name" value="Tetratricopeptide repeat domain"/>
    <property type="match status" value="1"/>
</dbReference>
<dbReference type="Proteomes" id="UP001595526">
    <property type="component" value="Unassembled WGS sequence"/>
</dbReference>
<organism evidence="2 3">
    <name type="scientific">Parapedobacter deserti</name>
    <dbReference type="NCBI Taxonomy" id="1912957"/>
    <lineage>
        <taxon>Bacteria</taxon>
        <taxon>Pseudomonadati</taxon>
        <taxon>Bacteroidota</taxon>
        <taxon>Sphingobacteriia</taxon>
        <taxon>Sphingobacteriales</taxon>
        <taxon>Sphingobacteriaceae</taxon>
        <taxon>Parapedobacter</taxon>
    </lineage>
</organism>
<keyword evidence="1" id="KW-1133">Transmembrane helix</keyword>
<accession>A0ABV7JFN1</accession>
<keyword evidence="1" id="KW-0812">Transmembrane</keyword>
<dbReference type="Pfam" id="PF14559">
    <property type="entry name" value="TPR_19"/>
    <property type="match status" value="1"/>
</dbReference>
<dbReference type="RefSeq" id="WP_379020026.1">
    <property type="nucleotide sequence ID" value="NZ_JBHRTA010000009.1"/>
</dbReference>
<gene>
    <name evidence="2" type="ORF">ACFOET_04560</name>
</gene>
<reference evidence="3" key="1">
    <citation type="journal article" date="2019" name="Int. J. Syst. Evol. Microbiol.">
        <title>The Global Catalogue of Microorganisms (GCM) 10K type strain sequencing project: providing services to taxonomists for standard genome sequencing and annotation.</title>
        <authorList>
            <consortium name="The Broad Institute Genomics Platform"/>
            <consortium name="The Broad Institute Genome Sequencing Center for Infectious Disease"/>
            <person name="Wu L."/>
            <person name="Ma J."/>
        </authorList>
    </citation>
    <scope>NUCLEOTIDE SEQUENCE [LARGE SCALE GENOMIC DNA]</scope>
    <source>
        <strain evidence="3">KCTC 52416</strain>
    </source>
</reference>
<dbReference type="InterPro" id="IPR011990">
    <property type="entry name" value="TPR-like_helical_dom_sf"/>
</dbReference>
<comment type="caution">
    <text evidence="2">The sequence shown here is derived from an EMBL/GenBank/DDBJ whole genome shotgun (WGS) entry which is preliminary data.</text>
</comment>